<dbReference type="Gene3D" id="3.30.1950.10">
    <property type="entry name" value="wza like domain"/>
    <property type="match status" value="1"/>
</dbReference>
<dbReference type="RefSeq" id="WP_316431117.1">
    <property type="nucleotide sequence ID" value="NZ_CP053586.1"/>
</dbReference>
<feature type="compositionally biased region" description="Polar residues" evidence="2">
    <location>
        <begin position="100"/>
        <end position="118"/>
    </location>
</feature>
<accession>A0AA97AH42</accession>
<dbReference type="EMBL" id="CP053586">
    <property type="protein sequence ID" value="WNZ25035.1"/>
    <property type="molecule type" value="Genomic_DNA"/>
</dbReference>
<dbReference type="InterPro" id="IPR049712">
    <property type="entry name" value="Poly_export"/>
</dbReference>
<dbReference type="Gene3D" id="3.10.560.10">
    <property type="entry name" value="Outer membrane lipoprotein wza domain like"/>
    <property type="match status" value="3"/>
</dbReference>
<evidence type="ECO:0000256" key="1">
    <source>
        <dbReference type="ARBA" id="ARBA00022729"/>
    </source>
</evidence>
<dbReference type="Pfam" id="PF10531">
    <property type="entry name" value="SLBB"/>
    <property type="match status" value="2"/>
</dbReference>
<organism evidence="5">
    <name type="scientific">Leptolyngbya sp. NK1-12</name>
    <dbReference type="NCBI Taxonomy" id="2547451"/>
    <lineage>
        <taxon>Bacteria</taxon>
        <taxon>Bacillati</taxon>
        <taxon>Cyanobacteriota</taxon>
        <taxon>Cyanophyceae</taxon>
        <taxon>Leptolyngbyales</taxon>
        <taxon>Leptolyngbyaceae</taxon>
        <taxon>Leptolyngbya group</taxon>
        <taxon>Leptolyngbya</taxon>
    </lineage>
</organism>
<evidence type="ECO:0000313" key="5">
    <source>
        <dbReference type="EMBL" id="WNZ25035.1"/>
    </source>
</evidence>
<reference evidence="5" key="1">
    <citation type="submission" date="2020-05" db="EMBL/GenBank/DDBJ databases">
        <authorList>
            <person name="Zhu T."/>
            <person name="Keshari N."/>
            <person name="Lu X."/>
        </authorList>
    </citation>
    <scope>NUCLEOTIDE SEQUENCE</scope>
    <source>
        <strain evidence="5">NK1-12</strain>
    </source>
</reference>
<sequence length="478" mass="50981">MMRVTTKVQSAQRTQLLSFSQSKSSNKSSKVLLCATNQLCGATRSVMAAAVLSALLTPLAWAVSQAANAAQQPQKTVVASSLANSTHSTSEPAQPHAQPAQITQSQVPPSGAPTQSSPRRGVILTPSLPNRTIVPPPTSAFPFEEAYTLGPSDQIQIDIFDVPELSGATAGRYIVQLDGTINLIWAGPVKVQGLTLQQAEQAISQAYARFIRNPLVTVSLIETRSLRISVAGEVKRPGAYVISPEGATDNRILVEAGGAGGGVTNQWPTVTKALQAAGGITQFADLRRVQVRRPLTDGSLEIIDVNLWELLRTGELNQDIRLRDRDAIVIPTATTLNESEALVLGSANLSPETIRVNVIGEVSNPGVIEVSPNTPMNQALLAAGGFQRPRARTSKVELVRLSPNGTAIRRTVDVDLAAGINDQTNPALRDFDTIIVSRNGNAVFSDNLNSVLDPFDRFFGIFNTIFGTINTITEIGDE</sequence>
<dbReference type="PANTHER" id="PTHR33619:SF3">
    <property type="entry name" value="POLYSACCHARIDE EXPORT PROTEIN GFCE-RELATED"/>
    <property type="match status" value="1"/>
</dbReference>
<feature type="region of interest" description="Disordered" evidence="2">
    <location>
        <begin position="78"/>
        <end position="135"/>
    </location>
</feature>
<dbReference type="PANTHER" id="PTHR33619">
    <property type="entry name" value="POLYSACCHARIDE EXPORT PROTEIN GFCE-RELATED"/>
    <property type="match status" value="1"/>
</dbReference>
<gene>
    <name evidence="5" type="ORF">HJG54_20715</name>
</gene>
<protein>
    <submittedName>
        <fullName evidence="5">Polysaccharide transporter</fullName>
    </submittedName>
</protein>
<dbReference type="InterPro" id="IPR003715">
    <property type="entry name" value="Poly_export_N"/>
</dbReference>
<proteinExistence type="predicted"/>
<feature type="domain" description="Soluble ligand binding" evidence="4">
    <location>
        <begin position="269"/>
        <end position="302"/>
    </location>
</feature>
<keyword evidence="1" id="KW-0732">Signal</keyword>
<dbReference type="InterPro" id="IPR019554">
    <property type="entry name" value="Soluble_ligand-bd"/>
</dbReference>
<feature type="domain" description="Polysaccharide export protein N-terminal" evidence="3">
    <location>
        <begin position="145"/>
        <end position="220"/>
    </location>
</feature>
<name>A0AA97AH42_9CYAN</name>
<dbReference type="GO" id="GO:0015159">
    <property type="term" value="F:polysaccharide transmembrane transporter activity"/>
    <property type="evidence" value="ECO:0007669"/>
    <property type="project" value="InterPro"/>
</dbReference>
<evidence type="ECO:0000256" key="2">
    <source>
        <dbReference type="SAM" id="MobiDB-lite"/>
    </source>
</evidence>
<evidence type="ECO:0000259" key="3">
    <source>
        <dbReference type="Pfam" id="PF02563"/>
    </source>
</evidence>
<dbReference type="AlphaFoldDB" id="A0AA97AH42"/>
<feature type="compositionally biased region" description="Polar residues" evidence="2">
    <location>
        <begin position="78"/>
        <end position="92"/>
    </location>
</feature>
<feature type="domain" description="Soluble ligand binding" evidence="4">
    <location>
        <begin position="356"/>
        <end position="408"/>
    </location>
</feature>
<evidence type="ECO:0000259" key="4">
    <source>
        <dbReference type="Pfam" id="PF10531"/>
    </source>
</evidence>
<dbReference type="Pfam" id="PF02563">
    <property type="entry name" value="Poly_export"/>
    <property type="match status" value="1"/>
</dbReference>